<sequence>MNLLSVFVATLSVLAAFATALIVPLPVVLPRELDHVYALLQDPARTYLTVSTNSSQTSVVHMHSDRTFYIDVDADADADADTAVVEFILTLHSLDVDFPAPQFALSMGRATLQGGAYTYALRQHVPALHEALQDKLPAVAGGSLQLDVSLLGLDVAQWERAHVPPGGILNLHLENVPGMVWVFSHKWKMGLFFTLILIALLPMLLIRIDSDFAERVVQQQLEKKREMQERDKAQ</sequence>
<reference evidence="3 4" key="1">
    <citation type="submission" date="2018-06" db="EMBL/GenBank/DDBJ databases">
        <title>Population genomics shows no distinction between pathogenic Candida krusei and environmental Pichia kudriavzevii: One species, four names.</title>
        <authorList>
            <person name="Douglass A.P."/>
            <person name="Offei B."/>
            <person name="Braun-Galleani S."/>
            <person name="Coughlan A.Y."/>
            <person name="Martos A."/>
            <person name="Ortiz-Merino R.A."/>
            <person name="Byrne K.P."/>
            <person name="Wolfe K.H."/>
        </authorList>
    </citation>
    <scope>NUCLEOTIDE SEQUENCE [LARGE SCALE GENOMIC DNA]</scope>
    <source>
        <strain evidence="3 4">CBS573</strain>
    </source>
</reference>
<dbReference type="GeneID" id="40383490"/>
<feature type="signal peptide" evidence="2">
    <location>
        <begin position="1"/>
        <end position="20"/>
    </location>
</feature>
<evidence type="ECO:0000256" key="2">
    <source>
        <dbReference type="SAM" id="SignalP"/>
    </source>
</evidence>
<accession>A0A2U9R333</accession>
<keyword evidence="4" id="KW-1185">Reference proteome</keyword>
<gene>
    <name evidence="3" type="ORF">C5L36_0B09660</name>
</gene>
<keyword evidence="2" id="KW-0732">Signal</keyword>
<evidence type="ECO:0000313" key="3">
    <source>
        <dbReference type="EMBL" id="AWU75725.1"/>
    </source>
</evidence>
<organism evidence="3 4">
    <name type="scientific">Pichia kudriavzevii</name>
    <name type="common">Yeast</name>
    <name type="synonym">Issatchenkia orientalis</name>
    <dbReference type="NCBI Taxonomy" id="4909"/>
    <lineage>
        <taxon>Eukaryota</taxon>
        <taxon>Fungi</taxon>
        <taxon>Dikarya</taxon>
        <taxon>Ascomycota</taxon>
        <taxon>Saccharomycotina</taxon>
        <taxon>Pichiomycetes</taxon>
        <taxon>Pichiales</taxon>
        <taxon>Pichiaceae</taxon>
        <taxon>Pichia</taxon>
    </lineage>
</organism>
<feature type="transmembrane region" description="Helical" evidence="1">
    <location>
        <begin position="187"/>
        <end position="206"/>
    </location>
</feature>
<dbReference type="AlphaFoldDB" id="A0A2U9R333"/>
<dbReference type="Proteomes" id="UP000249293">
    <property type="component" value="Chromosome 2"/>
</dbReference>
<keyword evidence="1" id="KW-1133">Transmembrane helix</keyword>
<evidence type="ECO:0000256" key="1">
    <source>
        <dbReference type="SAM" id="Phobius"/>
    </source>
</evidence>
<keyword evidence="1" id="KW-0472">Membrane</keyword>
<keyword evidence="1" id="KW-0812">Transmembrane</keyword>
<evidence type="ECO:0008006" key="5">
    <source>
        <dbReference type="Google" id="ProtNLM"/>
    </source>
</evidence>
<dbReference type="RefSeq" id="XP_029321202.1">
    <property type="nucleotide sequence ID" value="XM_029465343.1"/>
</dbReference>
<dbReference type="EMBL" id="CP028774">
    <property type="protein sequence ID" value="AWU75725.1"/>
    <property type="molecule type" value="Genomic_DNA"/>
</dbReference>
<feature type="chain" id="PRO_5015938586" description="Protein SOP4" evidence="2">
    <location>
        <begin position="21"/>
        <end position="234"/>
    </location>
</feature>
<proteinExistence type="predicted"/>
<evidence type="ECO:0000313" key="4">
    <source>
        <dbReference type="Proteomes" id="UP000249293"/>
    </source>
</evidence>
<protein>
    <recommendedName>
        <fullName evidence="5">Protein SOP4</fullName>
    </recommendedName>
</protein>
<name>A0A2U9R333_PICKU</name>
<dbReference type="KEGG" id="pkz:C5L36_0B09660"/>
<dbReference type="VEuPathDB" id="FungiDB:C5L36_0B09660"/>